<dbReference type="EMBL" id="AP026867">
    <property type="protein sequence ID" value="BDS13510.1"/>
    <property type="molecule type" value="Genomic_DNA"/>
</dbReference>
<accession>A0A916DVF7</accession>
<dbReference type="GO" id="GO:0022857">
    <property type="term" value="F:transmembrane transporter activity"/>
    <property type="evidence" value="ECO:0007669"/>
    <property type="project" value="InterPro"/>
</dbReference>
<dbReference type="Proteomes" id="UP001060919">
    <property type="component" value="Chromosome"/>
</dbReference>
<evidence type="ECO:0000256" key="2">
    <source>
        <dbReference type="ARBA" id="ARBA00005811"/>
    </source>
</evidence>
<feature type="transmembrane region" description="Helical" evidence="8">
    <location>
        <begin position="12"/>
        <end position="34"/>
    </location>
</feature>
<evidence type="ECO:0000313" key="9">
    <source>
        <dbReference type="EMBL" id="BDS13510.1"/>
    </source>
</evidence>
<name>A0A916DVF7_9BACT</name>
<gene>
    <name evidence="9" type="ORF">AsAng_0042480</name>
</gene>
<evidence type="ECO:0000256" key="6">
    <source>
        <dbReference type="ARBA" id="ARBA00023136"/>
    </source>
</evidence>
<proteinExistence type="inferred from homology"/>
<keyword evidence="4 7" id="KW-0812">Transmembrane</keyword>
<dbReference type="GO" id="GO:0005886">
    <property type="term" value="C:plasma membrane"/>
    <property type="evidence" value="ECO:0007669"/>
    <property type="project" value="UniProtKB-SubCell"/>
</dbReference>
<comment type="similarity">
    <text evidence="2 7">Belongs to the ExbD/TolR family.</text>
</comment>
<evidence type="ECO:0000313" key="10">
    <source>
        <dbReference type="Proteomes" id="UP001060919"/>
    </source>
</evidence>
<keyword evidence="7" id="KW-0813">Transport</keyword>
<keyword evidence="6 8" id="KW-0472">Membrane</keyword>
<evidence type="ECO:0000256" key="4">
    <source>
        <dbReference type="ARBA" id="ARBA00022692"/>
    </source>
</evidence>
<evidence type="ECO:0000256" key="1">
    <source>
        <dbReference type="ARBA" id="ARBA00004162"/>
    </source>
</evidence>
<organism evidence="9 10">
    <name type="scientific">Aureispira anguillae</name>
    <dbReference type="NCBI Taxonomy" id="2864201"/>
    <lineage>
        <taxon>Bacteria</taxon>
        <taxon>Pseudomonadati</taxon>
        <taxon>Bacteroidota</taxon>
        <taxon>Saprospiria</taxon>
        <taxon>Saprospirales</taxon>
        <taxon>Saprospiraceae</taxon>
        <taxon>Aureispira</taxon>
    </lineage>
</organism>
<reference evidence="9" key="1">
    <citation type="submission" date="2022-09" db="EMBL/GenBank/DDBJ databases">
        <title>Aureispira anguillicida sp. nov., isolated from Leptocephalus of Japanese eel Anguilla japonica.</title>
        <authorList>
            <person name="Yuasa K."/>
            <person name="Mekata T."/>
            <person name="Ikunari K."/>
        </authorList>
    </citation>
    <scope>NUCLEOTIDE SEQUENCE</scope>
    <source>
        <strain evidence="9">EL160426</strain>
    </source>
</reference>
<dbReference type="GO" id="GO:0015031">
    <property type="term" value="P:protein transport"/>
    <property type="evidence" value="ECO:0007669"/>
    <property type="project" value="UniProtKB-KW"/>
</dbReference>
<evidence type="ECO:0000256" key="8">
    <source>
        <dbReference type="SAM" id="Phobius"/>
    </source>
</evidence>
<dbReference type="InterPro" id="IPR003400">
    <property type="entry name" value="ExbD"/>
</dbReference>
<evidence type="ECO:0000256" key="7">
    <source>
        <dbReference type="RuleBase" id="RU003879"/>
    </source>
</evidence>
<protein>
    <submittedName>
        <fullName evidence="9">Biopolymer transporter ExbD</fullName>
    </submittedName>
</protein>
<evidence type="ECO:0000256" key="5">
    <source>
        <dbReference type="ARBA" id="ARBA00022989"/>
    </source>
</evidence>
<keyword evidence="10" id="KW-1185">Reference proteome</keyword>
<keyword evidence="5 8" id="KW-1133">Transmembrane helix</keyword>
<dbReference type="RefSeq" id="WP_264788778.1">
    <property type="nucleotide sequence ID" value="NZ_AP026867.1"/>
</dbReference>
<dbReference type="KEGG" id="aup:AsAng_0042480"/>
<comment type="subcellular location">
    <subcellularLocation>
        <location evidence="1">Cell membrane</location>
        <topology evidence="1">Single-pass membrane protein</topology>
    </subcellularLocation>
    <subcellularLocation>
        <location evidence="7">Cell membrane</location>
        <topology evidence="7">Single-pass type II membrane protein</topology>
    </subcellularLocation>
</comment>
<dbReference type="Pfam" id="PF02472">
    <property type="entry name" value="ExbD"/>
    <property type="match status" value="1"/>
</dbReference>
<keyword evidence="3" id="KW-1003">Cell membrane</keyword>
<evidence type="ECO:0000256" key="3">
    <source>
        <dbReference type="ARBA" id="ARBA00022475"/>
    </source>
</evidence>
<sequence>MSKFKKKGKKDAPGITTASLPDIVFMLLFFFMVVTKMRDSEIMVKIQVPSATELQKLEKKSLVTHIYIGSPTKQYASLGNAPRIQLNDQFADASAIPLFIANEKQKVVPAKLRSKMTCAMRIDKSVKMGIVTDVKTELRKIDFRKVSYLATDLGE</sequence>
<dbReference type="AlphaFoldDB" id="A0A916DVF7"/>
<keyword evidence="7" id="KW-0653">Protein transport</keyword>